<dbReference type="InterPro" id="IPR016039">
    <property type="entry name" value="Thiolase-like"/>
</dbReference>
<sequence length="341" mass="37856">MKYASIGPIAIHLPERIETNEQLQAEFPQWDMSLIASKTGIEQRHVAAEGECASDLGVKAALRLFEEHDVDPQSIDFLLFCTQTPDYPLPTTACLMQERLGLPTHCGALDFNLGCSGYIYGLALADGLIRSGVARRVLFITAETYSKYIAHDDRSIRTIFGDGAAATLIEASDKQELYGFQFGTDGSGANTLLATEGGARPPADAIQPRHRKRWSSRLYMDGPSLISFTVGAVPQLVENILAAAAMDRQQLDLYLFHQATRKMLEQLQERLELDESRMPIELQKYGNTVSATIPILIHDLRRQGRLEAHRKHVMVGFGVGWSWGGCIWRDPYGSKAYVQAD</sequence>
<evidence type="ECO:0000313" key="6">
    <source>
        <dbReference type="Proteomes" id="UP000237819"/>
    </source>
</evidence>
<organism evidence="5 6">
    <name type="scientific">Blastopirellula marina</name>
    <dbReference type="NCBI Taxonomy" id="124"/>
    <lineage>
        <taxon>Bacteria</taxon>
        <taxon>Pseudomonadati</taxon>
        <taxon>Planctomycetota</taxon>
        <taxon>Planctomycetia</taxon>
        <taxon>Pirellulales</taxon>
        <taxon>Pirellulaceae</taxon>
        <taxon>Blastopirellula</taxon>
    </lineage>
</organism>
<dbReference type="OrthoDB" id="9815506at2"/>
<dbReference type="AlphaFoldDB" id="A0A2S8GJR4"/>
<dbReference type="PANTHER" id="PTHR34069">
    <property type="entry name" value="3-OXOACYL-[ACYL-CARRIER-PROTEIN] SYNTHASE 3"/>
    <property type="match status" value="1"/>
</dbReference>
<dbReference type="CDD" id="cd00830">
    <property type="entry name" value="KAS_III"/>
    <property type="match status" value="1"/>
</dbReference>
<protein>
    <submittedName>
        <fullName evidence="5">Ketoacyl-ACP synthase III</fullName>
    </submittedName>
</protein>
<evidence type="ECO:0000256" key="1">
    <source>
        <dbReference type="ARBA" id="ARBA00022679"/>
    </source>
</evidence>
<dbReference type="InterPro" id="IPR013747">
    <property type="entry name" value="ACP_syn_III_C"/>
</dbReference>
<feature type="domain" description="Beta-ketoacyl-[acyl-carrier-protein] synthase III C-terminal" evidence="3">
    <location>
        <begin position="241"/>
        <end position="329"/>
    </location>
</feature>
<dbReference type="GO" id="GO:0044550">
    <property type="term" value="P:secondary metabolite biosynthetic process"/>
    <property type="evidence" value="ECO:0007669"/>
    <property type="project" value="TreeGrafter"/>
</dbReference>
<reference evidence="5 6" key="1">
    <citation type="submission" date="2018-02" db="EMBL/GenBank/DDBJ databases">
        <title>Comparative genomes isolates from brazilian mangrove.</title>
        <authorList>
            <person name="Araujo J.E."/>
            <person name="Taketani R.G."/>
            <person name="Silva M.C.P."/>
            <person name="Loureco M.V."/>
            <person name="Andreote F.D."/>
        </authorList>
    </citation>
    <scope>NUCLEOTIDE SEQUENCE [LARGE SCALE GENOMIC DNA]</scope>
    <source>
        <strain evidence="5 6">Nap-Phe MGV</strain>
    </source>
</reference>
<dbReference type="SUPFAM" id="SSF53901">
    <property type="entry name" value="Thiolase-like"/>
    <property type="match status" value="1"/>
</dbReference>
<gene>
    <name evidence="5" type="ORF">C5Y93_18145</name>
</gene>
<dbReference type="Gene3D" id="3.40.47.10">
    <property type="match status" value="1"/>
</dbReference>
<accession>A0A2S8GJR4</accession>
<dbReference type="Pfam" id="PF08541">
    <property type="entry name" value="ACP_syn_III_C"/>
    <property type="match status" value="1"/>
</dbReference>
<evidence type="ECO:0000259" key="3">
    <source>
        <dbReference type="Pfam" id="PF08541"/>
    </source>
</evidence>
<comment type="caution">
    <text evidence="5">The sequence shown here is derived from an EMBL/GenBank/DDBJ whole genome shotgun (WGS) entry which is preliminary data.</text>
</comment>
<feature type="domain" description="Beta-ketoacyl-[acyl-carrier-protein] synthase III N-terminal" evidence="4">
    <location>
        <begin position="109"/>
        <end position="186"/>
    </location>
</feature>
<dbReference type="NCBIfam" id="NF006829">
    <property type="entry name" value="PRK09352.1"/>
    <property type="match status" value="1"/>
</dbReference>
<dbReference type="InterPro" id="IPR013751">
    <property type="entry name" value="ACP_syn_III_N"/>
</dbReference>
<dbReference type="RefSeq" id="WP_105336859.1">
    <property type="nucleotide sequence ID" value="NZ_PUHZ01000018.1"/>
</dbReference>
<keyword evidence="1" id="KW-0808">Transferase</keyword>
<dbReference type="Proteomes" id="UP000237819">
    <property type="component" value="Unassembled WGS sequence"/>
</dbReference>
<proteinExistence type="predicted"/>
<dbReference type="PANTHER" id="PTHR34069:SF2">
    <property type="entry name" value="BETA-KETOACYL-[ACYL-CARRIER-PROTEIN] SYNTHASE III"/>
    <property type="match status" value="1"/>
</dbReference>
<evidence type="ECO:0000313" key="5">
    <source>
        <dbReference type="EMBL" id="PQO44685.1"/>
    </source>
</evidence>
<name>A0A2S8GJR4_9BACT</name>
<evidence type="ECO:0000256" key="2">
    <source>
        <dbReference type="ARBA" id="ARBA00023315"/>
    </source>
</evidence>
<keyword evidence="2" id="KW-0012">Acyltransferase</keyword>
<dbReference type="Pfam" id="PF08545">
    <property type="entry name" value="ACP_syn_III"/>
    <property type="match status" value="1"/>
</dbReference>
<dbReference type="GO" id="GO:0006633">
    <property type="term" value="P:fatty acid biosynthetic process"/>
    <property type="evidence" value="ECO:0007669"/>
    <property type="project" value="InterPro"/>
</dbReference>
<evidence type="ECO:0000259" key="4">
    <source>
        <dbReference type="Pfam" id="PF08545"/>
    </source>
</evidence>
<dbReference type="GO" id="GO:0004315">
    <property type="term" value="F:3-oxoacyl-[acyl-carrier-protein] synthase activity"/>
    <property type="evidence" value="ECO:0007669"/>
    <property type="project" value="InterPro"/>
</dbReference>
<dbReference type="EMBL" id="PUHZ01000018">
    <property type="protein sequence ID" value="PQO44685.1"/>
    <property type="molecule type" value="Genomic_DNA"/>
</dbReference>